<dbReference type="Proteomes" id="UP000184603">
    <property type="component" value="Unassembled WGS sequence"/>
</dbReference>
<protein>
    <submittedName>
        <fullName evidence="2">Uncharacterized protein</fullName>
    </submittedName>
</protein>
<sequence>MAARRKPPVKKVKFELTYSGIAGIGIVCFCIFLWMFLLGVWTGQTLLLPSIETSVKVAGNTPLPAATEVDDLLHIEPVREKKVVKE</sequence>
<organism evidence="2 3">
    <name type="scientific">Desulfopila aestuarii DSM 18488</name>
    <dbReference type="NCBI Taxonomy" id="1121416"/>
    <lineage>
        <taxon>Bacteria</taxon>
        <taxon>Pseudomonadati</taxon>
        <taxon>Thermodesulfobacteriota</taxon>
        <taxon>Desulfobulbia</taxon>
        <taxon>Desulfobulbales</taxon>
        <taxon>Desulfocapsaceae</taxon>
        <taxon>Desulfopila</taxon>
    </lineage>
</organism>
<keyword evidence="1" id="KW-1133">Transmembrane helix</keyword>
<evidence type="ECO:0000313" key="3">
    <source>
        <dbReference type="Proteomes" id="UP000184603"/>
    </source>
</evidence>
<dbReference type="EMBL" id="FRFE01000019">
    <property type="protein sequence ID" value="SHO50549.1"/>
    <property type="molecule type" value="Genomic_DNA"/>
</dbReference>
<keyword evidence="3" id="KW-1185">Reference proteome</keyword>
<proteinExistence type="predicted"/>
<evidence type="ECO:0000256" key="1">
    <source>
        <dbReference type="SAM" id="Phobius"/>
    </source>
</evidence>
<evidence type="ECO:0000313" key="2">
    <source>
        <dbReference type="EMBL" id="SHO50549.1"/>
    </source>
</evidence>
<name>A0A1M7YD89_9BACT</name>
<accession>A0A1M7YD89</accession>
<keyword evidence="1" id="KW-0472">Membrane</keyword>
<dbReference type="RefSeq" id="WP_073614975.1">
    <property type="nucleotide sequence ID" value="NZ_FRFE01000019.1"/>
</dbReference>
<reference evidence="2 3" key="1">
    <citation type="submission" date="2016-12" db="EMBL/GenBank/DDBJ databases">
        <authorList>
            <person name="Song W.-J."/>
            <person name="Kurnit D.M."/>
        </authorList>
    </citation>
    <scope>NUCLEOTIDE SEQUENCE [LARGE SCALE GENOMIC DNA]</scope>
    <source>
        <strain evidence="2 3">DSM 18488</strain>
    </source>
</reference>
<dbReference type="STRING" id="1121416.SAMN02745220_03522"/>
<feature type="transmembrane region" description="Helical" evidence="1">
    <location>
        <begin position="21"/>
        <end position="41"/>
    </location>
</feature>
<keyword evidence="1" id="KW-0812">Transmembrane</keyword>
<gene>
    <name evidence="2" type="ORF">SAMN02745220_03522</name>
</gene>
<dbReference type="OrthoDB" id="5432754at2"/>
<dbReference type="AlphaFoldDB" id="A0A1M7YD89"/>